<dbReference type="SUPFAM" id="SSF103190">
    <property type="entry name" value="Sensory domain-like"/>
    <property type="match status" value="1"/>
</dbReference>
<dbReference type="Pfam" id="PF13487">
    <property type="entry name" value="HD_5"/>
    <property type="match status" value="1"/>
</dbReference>
<protein>
    <submittedName>
        <fullName evidence="4">HD domain-containing protein</fullName>
    </submittedName>
</protein>
<dbReference type="Gene3D" id="3.30.450.40">
    <property type="match status" value="1"/>
</dbReference>
<dbReference type="PROSITE" id="PS51832">
    <property type="entry name" value="HD_GYP"/>
    <property type="match status" value="1"/>
</dbReference>
<feature type="transmembrane region" description="Helical" evidence="1">
    <location>
        <begin position="12"/>
        <end position="32"/>
    </location>
</feature>
<dbReference type="GO" id="GO:0007165">
    <property type="term" value="P:signal transduction"/>
    <property type="evidence" value="ECO:0007669"/>
    <property type="project" value="InterPro"/>
</dbReference>
<sequence>MPLFARRELPIQWLIAASIVGMTLMMAGLLLWQSWDQARDSLVEALERSSQQLSATVEVKTRSLIEPSRAMLGVLSRETSIENFDSARSDHLLPMLAAVVDAQEVLGGAYIGSDNGDFLMVRAIERLSPGAVSDSLNLAGGTYLALILHGDRRQGMAGYWQVLDDEARELRRIAIESHGLDPRDRPWFRQALDEYGPQLSAPYTFFTNGEQGVTLSQRSRDGRAVLGIDMTSADLGKEIHAFATTQGSLLAITTPEGDVLAHNADKDAALLPGTSLEDLGEAPLIELKDQGVLATPVRYFCGEQYWWGLALPFDMLGSRLAWLLVAMPERELMASLRESLWHRLLLSLGLVTLMVPLGILLGRRLGRPLRELGEQVRTISEFDLDAYRGVDSRVREVAHLSGALDTLVHRVGEFRRINRMLGRERRLDVMLDGILDELLNVTGSHHGVIYLANEDSSGRLSPVAEAGQGWGDAPLPATLEVDQDSGPLLEVRRALEAQGYLVQSLRDRAGKRLGILLLAHRDGGQDDDQWRTFVAEVSSVAAVAIDMRRLLEGEARLLDAMIQLVARATDAKSPHTGGHCTRVPQLAEMLIDEVDRARQGPFAAVHLSEEERATFHLAAWLHDCGKLTTPDHIMEKATKLETRYNRIHEIRTRFEVLWRDAELDYWRAIAQGGEATKLDQVLQRRRQELQEAFACVAEANHGREAMGEADCQRLKTIGEWRWLRYFDDRLGLSRAELDNMAEEPRRALPAEERLLADLPRHRIAWQRPCPPVHPEDPDNHWGFSMEPPSLAEHQGELYNLCIARGTLNDVERFRMQEHVIQTIIMLESLPWPAHLKRVPEIAGNHHERMDGQGYPRRLRLGEASLEERIMALADVFEALTASDRPYKNGLPLSRALEILADMVKDGHLDPAVFELLLDSGVWRRYADTFVADRQIDQVDIDAIRARARR</sequence>
<dbReference type="CDD" id="cd00077">
    <property type="entry name" value="HDc"/>
    <property type="match status" value="1"/>
</dbReference>
<dbReference type="RefSeq" id="WP_348827206.1">
    <property type="nucleotide sequence ID" value="NZ_CP098827.1"/>
</dbReference>
<evidence type="ECO:0000259" key="2">
    <source>
        <dbReference type="PROSITE" id="PS50885"/>
    </source>
</evidence>
<dbReference type="EMBL" id="CP098827">
    <property type="protein sequence ID" value="XBO70824.1"/>
    <property type="molecule type" value="Genomic_DNA"/>
</dbReference>
<dbReference type="AlphaFoldDB" id="A0AAU7KHE2"/>
<proteinExistence type="predicted"/>
<reference evidence="4" key="1">
    <citation type="submission" date="2022-06" db="EMBL/GenBank/DDBJ databases">
        <title>A novel DMS-producing enzyme.</title>
        <authorList>
            <person name="Zhang Y."/>
        </authorList>
    </citation>
    <scope>NUCLEOTIDE SEQUENCE</scope>
    <source>
        <strain evidence="4">RT37</strain>
    </source>
</reference>
<dbReference type="SMART" id="SM00471">
    <property type="entry name" value="HDc"/>
    <property type="match status" value="1"/>
</dbReference>
<dbReference type="GO" id="GO:0016020">
    <property type="term" value="C:membrane"/>
    <property type="evidence" value="ECO:0007669"/>
    <property type="project" value="InterPro"/>
</dbReference>
<dbReference type="PANTHER" id="PTHR45228:SF5">
    <property type="entry name" value="CYCLIC DI-GMP PHOSPHODIESTERASE VC_1348-RELATED"/>
    <property type="match status" value="1"/>
</dbReference>
<evidence type="ECO:0000313" key="4">
    <source>
        <dbReference type="EMBL" id="XBO70824.1"/>
    </source>
</evidence>
<keyword evidence="1" id="KW-1133">Transmembrane helix</keyword>
<dbReference type="SUPFAM" id="SSF55781">
    <property type="entry name" value="GAF domain-like"/>
    <property type="match status" value="1"/>
</dbReference>
<keyword evidence="1" id="KW-0812">Transmembrane</keyword>
<keyword evidence="1" id="KW-0472">Membrane</keyword>
<gene>
    <name evidence="4" type="ORF">NFG58_19835</name>
</gene>
<dbReference type="Gene3D" id="6.10.340.10">
    <property type="match status" value="1"/>
</dbReference>
<dbReference type="InterPro" id="IPR029016">
    <property type="entry name" value="GAF-like_dom_sf"/>
</dbReference>
<organism evidence="4">
    <name type="scientific">Halomonas sp. RT37</name>
    <dbReference type="NCBI Taxonomy" id="2950872"/>
    <lineage>
        <taxon>Bacteria</taxon>
        <taxon>Pseudomonadati</taxon>
        <taxon>Pseudomonadota</taxon>
        <taxon>Gammaproteobacteria</taxon>
        <taxon>Oceanospirillales</taxon>
        <taxon>Halomonadaceae</taxon>
        <taxon>Halomonas</taxon>
    </lineage>
</organism>
<dbReference type="Gene3D" id="3.30.450.20">
    <property type="entry name" value="PAS domain"/>
    <property type="match status" value="1"/>
</dbReference>
<feature type="domain" description="HAMP" evidence="2">
    <location>
        <begin position="363"/>
        <end position="416"/>
    </location>
</feature>
<dbReference type="InterPro" id="IPR003660">
    <property type="entry name" value="HAMP_dom"/>
</dbReference>
<dbReference type="InterPro" id="IPR052020">
    <property type="entry name" value="Cyclic_di-GMP/3'3'-cGAMP_PDE"/>
</dbReference>
<feature type="transmembrane region" description="Helical" evidence="1">
    <location>
        <begin position="344"/>
        <end position="362"/>
    </location>
</feature>
<dbReference type="Gene3D" id="1.10.3210.10">
    <property type="entry name" value="Hypothetical protein af1432"/>
    <property type="match status" value="2"/>
</dbReference>
<dbReference type="InterPro" id="IPR003607">
    <property type="entry name" value="HD/PDEase_dom"/>
</dbReference>
<dbReference type="PANTHER" id="PTHR45228">
    <property type="entry name" value="CYCLIC DI-GMP PHOSPHODIESTERASE TM_0186-RELATED"/>
    <property type="match status" value="1"/>
</dbReference>
<dbReference type="GO" id="GO:0008081">
    <property type="term" value="F:phosphoric diester hydrolase activity"/>
    <property type="evidence" value="ECO:0007669"/>
    <property type="project" value="UniProtKB-ARBA"/>
</dbReference>
<name>A0AAU7KHE2_9GAMM</name>
<dbReference type="InterPro" id="IPR029151">
    <property type="entry name" value="Sensor-like_sf"/>
</dbReference>
<evidence type="ECO:0000256" key="1">
    <source>
        <dbReference type="SAM" id="Phobius"/>
    </source>
</evidence>
<dbReference type="InterPro" id="IPR006674">
    <property type="entry name" value="HD_domain"/>
</dbReference>
<dbReference type="PROSITE" id="PS50885">
    <property type="entry name" value="HAMP"/>
    <property type="match status" value="1"/>
</dbReference>
<dbReference type="SUPFAM" id="SSF109604">
    <property type="entry name" value="HD-domain/PDEase-like"/>
    <property type="match status" value="2"/>
</dbReference>
<accession>A0AAU7KHE2</accession>
<dbReference type="InterPro" id="IPR037522">
    <property type="entry name" value="HD_GYP_dom"/>
</dbReference>
<evidence type="ECO:0000259" key="3">
    <source>
        <dbReference type="PROSITE" id="PS51832"/>
    </source>
</evidence>
<feature type="domain" description="HD-GYP" evidence="3">
    <location>
        <begin position="723"/>
        <end position="932"/>
    </location>
</feature>
<dbReference type="Pfam" id="PF01966">
    <property type="entry name" value="HD"/>
    <property type="match status" value="1"/>
</dbReference>